<evidence type="ECO:0000313" key="2">
    <source>
        <dbReference type="EMBL" id="OLQ84838.1"/>
    </source>
</evidence>
<evidence type="ECO:0000313" key="3">
    <source>
        <dbReference type="Proteomes" id="UP000186206"/>
    </source>
</evidence>
<dbReference type="EMBL" id="MJMI01000153">
    <property type="protein sequence ID" value="OLQ84838.1"/>
    <property type="molecule type" value="Genomic_DNA"/>
</dbReference>
<dbReference type="Proteomes" id="UP000186206">
    <property type="component" value="Unassembled WGS sequence"/>
</dbReference>
<protein>
    <submittedName>
        <fullName evidence="2">Metal-dependent hydrolase</fullName>
    </submittedName>
</protein>
<proteinExistence type="predicted"/>
<accession>A0ABX3F4D7</accession>
<dbReference type="SUPFAM" id="SSF56219">
    <property type="entry name" value="DNase I-like"/>
    <property type="match status" value="1"/>
</dbReference>
<gene>
    <name evidence="2" type="ORF">BIY21_04740</name>
</gene>
<reference evidence="2 3" key="1">
    <citation type="submission" date="2016-09" db="EMBL/GenBank/DDBJ databases">
        <title>Genomic Taxonomy of the Vibrionaceae.</title>
        <authorList>
            <person name="Gonzalez-Castillo A."/>
            <person name="Gomez-Gil B."/>
            <person name="Enciso-Ibarra K."/>
        </authorList>
    </citation>
    <scope>NUCLEOTIDE SEQUENCE [LARGE SCALE GENOMIC DNA]</scope>
    <source>
        <strain evidence="2 3">CAIM 1731</strain>
    </source>
</reference>
<dbReference type="GO" id="GO:0016787">
    <property type="term" value="F:hydrolase activity"/>
    <property type="evidence" value="ECO:0007669"/>
    <property type="project" value="UniProtKB-KW"/>
</dbReference>
<sequence length="327" mass="38063">MKIAKFQLLNLIFCEGLRDKGSTLMVKNTLLILRSKPLIFLYIVVLTTFQTQAGQSFKVSTWNMEWFVSEGNERFAPSLRNNDDFYKMAHYFNKLDTPILAFQEVGDAAALRRLIGDKYTLYMSDRALAMNSQLQYDDINQYTGFAVRNSIAVQDVDDFSLLPAQRHDKLRFASYIIVEPYSDSPIHLLNVHLKARCSGRYENNKACQTLKLQGEALNHWIKEREANVERYMIVGDFNHNLSFNRDWFWQSLSKSTDAVLATRHVNAECKVRSRKNPNRTHQFRSLIDHIVTSRDIDIIEIRQNLYQSQDVLDYQLSDHCPITATFK</sequence>
<feature type="domain" description="Endonuclease/exonuclease/phosphatase" evidence="1">
    <location>
        <begin position="61"/>
        <end position="319"/>
    </location>
</feature>
<organism evidence="2 3">
    <name type="scientific">Vibrio ponticus</name>
    <dbReference type="NCBI Taxonomy" id="265668"/>
    <lineage>
        <taxon>Bacteria</taxon>
        <taxon>Pseudomonadati</taxon>
        <taxon>Pseudomonadota</taxon>
        <taxon>Gammaproteobacteria</taxon>
        <taxon>Vibrionales</taxon>
        <taxon>Vibrionaceae</taxon>
        <taxon>Vibrio</taxon>
    </lineage>
</organism>
<comment type="caution">
    <text evidence="2">The sequence shown here is derived from an EMBL/GenBank/DDBJ whole genome shotgun (WGS) entry which is preliminary data.</text>
</comment>
<dbReference type="Pfam" id="PF03372">
    <property type="entry name" value="Exo_endo_phos"/>
    <property type="match status" value="1"/>
</dbReference>
<dbReference type="InterPro" id="IPR005135">
    <property type="entry name" value="Endo/exonuclease/phosphatase"/>
</dbReference>
<dbReference type="Gene3D" id="3.60.10.10">
    <property type="entry name" value="Endonuclease/exonuclease/phosphatase"/>
    <property type="match status" value="1"/>
</dbReference>
<keyword evidence="3" id="KW-1185">Reference proteome</keyword>
<name>A0ABX3F4D7_9VIBR</name>
<dbReference type="InterPro" id="IPR036691">
    <property type="entry name" value="Endo/exonu/phosph_ase_sf"/>
</dbReference>
<keyword evidence="2" id="KW-0378">Hydrolase</keyword>
<evidence type="ECO:0000259" key="1">
    <source>
        <dbReference type="Pfam" id="PF03372"/>
    </source>
</evidence>